<dbReference type="Pfam" id="PF01553">
    <property type="entry name" value="Acyltransferase"/>
    <property type="match status" value="1"/>
</dbReference>
<gene>
    <name evidence="6" type="ORF">ENL39_06130</name>
</gene>
<comment type="similarity">
    <text evidence="1 4">Belongs to the 1-acyl-sn-glycerol-3-phosphate acyltransferase family.</text>
</comment>
<organism evidence="6">
    <name type="scientific">Aerophobetes bacterium</name>
    <dbReference type="NCBI Taxonomy" id="2030807"/>
    <lineage>
        <taxon>Bacteria</taxon>
        <taxon>Candidatus Aerophobota</taxon>
    </lineage>
</organism>
<sequence>MTETPFWYRVLWVMGMIIFKFLFDLRIEGAEKIPSKGAMVIVANHRSYLDPIVLALVTPRKMNFMAKEELFKNPVFGFLIKKLGAFPLKREKPDRKAYIKALSVLKEGKILSLFPEGTRSISGKIGNLKEGSVRIALHSRVPIFPVVIKGTGEVLPPGKKMIRGGRIKVKVGDPIFTDSFSKEEERQVAKKIIDKIEKTMLDMSVNR</sequence>
<dbReference type="SMART" id="SM00563">
    <property type="entry name" value="PlsC"/>
    <property type="match status" value="1"/>
</dbReference>
<feature type="domain" description="Phospholipid/glycerol acyltransferase" evidence="5">
    <location>
        <begin position="39"/>
        <end position="151"/>
    </location>
</feature>
<keyword evidence="4" id="KW-1208">Phospholipid metabolism</keyword>
<evidence type="ECO:0000256" key="1">
    <source>
        <dbReference type="ARBA" id="ARBA00008655"/>
    </source>
</evidence>
<keyword evidence="4" id="KW-0444">Lipid biosynthesis</keyword>
<reference evidence="6" key="1">
    <citation type="journal article" date="2020" name="mSystems">
        <title>Genome- and Community-Level Interaction Insights into Carbon Utilization and Element Cycling Functions of Hydrothermarchaeota in Hydrothermal Sediment.</title>
        <authorList>
            <person name="Zhou Z."/>
            <person name="Liu Y."/>
            <person name="Xu W."/>
            <person name="Pan J."/>
            <person name="Luo Z.H."/>
            <person name="Li M."/>
        </authorList>
    </citation>
    <scope>NUCLEOTIDE SEQUENCE [LARGE SCALE GENOMIC DNA]</scope>
    <source>
        <strain evidence="6">HyVt-92</strain>
    </source>
</reference>
<evidence type="ECO:0000256" key="4">
    <source>
        <dbReference type="RuleBase" id="RU361267"/>
    </source>
</evidence>
<evidence type="ECO:0000256" key="3">
    <source>
        <dbReference type="ARBA" id="ARBA00023315"/>
    </source>
</evidence>
<keyword evidence="4" id="KW-0594">Phospholipid biosynthesis</keyword>
<dbReference type="NCBIfam" id="TIGR00530">
    <property type="entry name" value="AGP_acyltrn"/>
    <property type="match status" value="1"/>
</dbReference>
<name>A0A7V5HZZ7_UNCAE</name>
<dbReference type="Proteomes" id="UP000886070">
    <property type="component" value="Unassembled WGS sequence"/>
</dbReference>
<dbReference type="PANTHER" id="PTHR10434">
    <property type="entry name" value="1-ACYL-SN-GLYCEROL-3-PHOSPHATE ACYLTRANSFERASE"/>
    <property type="match status" value="1"/>
</dbReference>
<dbReference type="GO" id="GO:0006654">
    <property type="term" value="P:phosphatidic acid biosynthetic process"/>
    <property type="evidence" value="ECO:0007669"/>
    <property type="project" value="TreeGrafter"/>
</dbReference>
<dbReference type="SUPFAM" id="SSF69593">
    <property type="entry name" value="Glycerol-3-phosphate (1)-acyltransferase"/>
    <property type="match status" value="1"/>
</dbReference>
<dbReference type="PANTHER" id="PTHR10434:SF40">
    <property type="entry name" value="1-ACYL-SN-GLYCEROL-3-PHOSPHATE ACYLTRANSFERASE"/>
    <property type="match status" value="1"/>
</dbReference>
<dbReference type="EMBL" id="DRTT01000167">
    <property type="protein sequence ID" value="HHF99043.1"/>
    <property type="molecule type" value="Genomic_DNA"/>
</dbReference>
<comment type="caution">
    <text evidence="6">The sequence shown here is derived from an EMBL/GenBank/DDBJ whole genome shotgun (WGS) entry which is preliminary data.</text>
</comment>
<comment type="catalytic activity">
    <reaction evidence="4">
        <text>a 1-acyl-sn-glycero-3-phosphate + an acyl-CoA = a 1,2-diacyl-sn-glycero-3-phosphate + CoA</text>
        <dbReference type="Rhea" id="RHEA:19709"/>
        <dbReference type="ChEBI" id="CHEBI:57287"/>
        <dbReference type="ChEBI" id="CHEBI:57970"/>
        <dbReference type="ChEBI" id="CHEBI:58342"/>
        <dbReference type="ChEBI" id="CHEBI:58608"/>
        <dbReference type="EC" id="2.3.1.51"/>
    </reaction>
</comment>
<dbReference type="AlphaFoldDB" id="A0A7V5HZZ7"/>
<keyword evidence="4" id="KW-0443">Lipid metabolism</keyword>
<dbReference type="CDD" id="cd07989">
    <property type="entry name" value="LPLAT_AGPAT-like"/>
    <property type="match status" value="1"/>
</dbReference>
<dbReference type="GO" id="GO:0016020">
    <property type="term" value="C:membrane"/>
    <property type="evidence" value="ECO:0007669"/>
    <property type="project" value="InterPro"/>
</dbReference>
<dbReference type="InterPro" id="IPR002123">
    <property type="entry name" value="Plipid/glycerol_acylTrfase"/>
</dbReference>
<evidence type="ECO:0000313" key="6">
    <source>
        <dbReference type="EMBL" id="HHF99043.1"/>
    </source>
</evidence>
<dbReference type="GO" id="GO:0003841">
    <property type="term" value="F:1-acylglycerol-3-phosphate O-acyltransferase activity"/>
    <property type="evidence" value="ECO:0007669"/>
    <property type="project" value="UniProtKB-UniRule"/>
</dbReference>
<keyword evidence="2 4" id="KW-0808">Transferase</keyword>
<evidence type="ECO:0000256" key="2">
    <source>
        <dbReference type="ARBA" id="ARBA00022679"/>
    </source>
</evidence>
<protein>
    <recommendedName>
        <fullName evidence="4">1-acyl-sn-glycerol-3-phosphate acyltransferase</fullName>
        <ecNumber evidence="4">2.3.1.51</ecNumber>
    </recommendedName>
</protein>
<proteinExistence type="inferred from homology"/>
<evidence type="ECO:0000259" key="5">
    <source>
        <dbReference type="SMART" id="SM00563"/>
    </source>
</evidence>
<dbReference type="InterPro" id="IPR004552">
    <property type="entry name" value="AGP_acyltrans"/>
</dbReference>
<comment type="domain">
    <text evidence="4">The HXXXXD motif is essential for acyltransferase activity and may constitute the binding site for the phosphate moiety of the glycerol-3-phosphate.</text>
</comment>
<keyword evidence="3 4" id="KW-0012">Acyltransferase</keyword>
<accession>A0A7V5HZZ7</accession>
<dbReference type="EC" id="2.3.1.51" evidence="4"/>